<reference evidence="2" key="1">
    <citation type="journal article" date="2020" name="Stud. Mycol.">
        <title>101 Dothideomycetes genomes: a test case for predicting lifestyles and emergence of pathogens.</title>
        <authorList>
            <person name="Haridas S."/>
            <person name="Albert R."/>
            <person name="Binder M."/>
            <person name="Bloem J."/>
            <person name="Labutti K."/>
            <person name="Salamov A."/>
            <person name="Andreopoulos B."/>
            <person name="Baker S."/>
            <person name="Barry K."/>
            <person name="Bills G."/>
            <person name="Bluhm B."/>
            <person name="Cannon C."/>
            <person name="Castanera R."/>
            <person name="Culley D."/>
            <person name="Daum C."/>
            <person name="Ezra D."/>
            <person name="Gonzalez J."/>
            <person name="Henrissat B."/>
            <person name="Kuo A."/>
            <person name="Liang C."/>
            <person name="Lipzen A."/>
            <person name="Lutzoni F."/>
            <person name="Magnuson J."/>
            <person name="Mondo S."/>
            <person name="Nolan M."/>
            <person name="Ohm R."/>
            <person name="Pangilinan J."/>
            <person name="Park H.-J."/>
            <person name="Ramirez L."/>
            <person name="Alfaro M."/>
            <person name="Sun H."/>
            <person name="Tritt A."/>
            <person name="Yoshinaga Y."/>
            <person name="Zwiers L.-H."/>
            <person name="Turgeon B."/>
            <person name="Goodwin S."/>
            <person name="Spatafora J."/>
            <person name="Crous P."/>
            <person name="Grigoriev I."/>
        </authorList>
    </citation>
    <scope>NUCLEOTIDE SEQUENCE</scope>
    <source>
        <strain evidence="2">ATCC 16933</strain>
    </source>
</reference>
<evidence type="ECO:0000313" key="3">
    <source>
        <dbReference type="Proteomes" id="UP000799766"/>
    </source>
</evidence>
<proteinExistence type="predicted"/>
<dbReference type="EMBL" id="MU001671">
    <property type="protein sequence ID" value="KAF2461281.1"/>
    <property type="molecule type" value="Genomic_DNA"/>
</dbReference>
<dbReference type="AlphaFoldDB" id="A0A6A6PBC3"/>
<evidence type="ECO:0000256" key="1">
    <source>
        <dbReference type="SAM" id="SignalP"/>
    </source>
</evidence>
<feature type="signal peptide" evidence="1">
    <location>
        <begin position="1"/>
        <end position="17"/>
    </location>
</feature>
<protein>
    <submittedName>
        <fullName evidence="2">Uncharacterized protein</fullName>
    </submittedName>
</protein>
<keyword evidence="1" id="KW-0732">Signal</keyword>
<feature type="chain" id="PRO_5025605801" evidence="1">
    <location>
        <begin position="18"/>
        <end position="87"/>
    </location>
</feature>
<evidence type="ECO:0000313" key="2">
    <source>
        <dbReference type="EMBL" id="KAF2461281.1"/>
    </source>
</evidence>
<dbReference type="Proteomes" id="UP000799766">
    <property type="component" value="Unassembled WGS sequence"/>
</dbReference>
<accession>A0A6A6PBC3</accession>
<gene>
    <name evidence="2" type="ORF">BDY21DRAFT_331629</name>
</gene>
<keyword evidence="3" id="KW-1185">Reference proteome</keyword>
<organism evidence="2 3">
    <name type="scientific">Lineolata rhizophorae</name>
    <dbReference type="NCBI Taxonomy" id="578093"/>
    <lineage>
        <taxon>Eukaryota</taxon>
        <taxon>Fungi</taxon>
        <taxon>Dikarya</taxon>
        <taxon>Ascomycota</taxon>
        <taxon>Pezizomycotina</taxon>
        <taxon>Dothideomycetes</taxon>
        <taxon>Dothideomycetes incertae sedis</taxon>
        <taxon>Lineolatales</taxon>
        <taxon>Lineolataceae</taxon>
        <taxon>Lineolata</taxon>
    </lineage>
</organism>
<name>A0A6A6PBC3_9PEZI</name>
<sequence length="87" mass="10040">MWVAWLGLLVGCNFVNVRREGNTIVVPYNHNMGKVLYRTRKVYKLPENVQRDKEMKEAVVLFQTCSDALAYLKEFVEEMVGGIVLAF</sequence>